<dbReference type="InterPro" id="IPR047137">
    <property type="entry name" value="ORF3"/>
</dbReference>
<evidence type="ECO:0000256" key="1">
    <source>
        <dbReference type="SAM" id="MobiDB-lite"/>
    </source>
</evidence>
<dbReference type="Pfam" id="PF03364">
    <property type="entry name" value="Polyketide_cyc"/>
    <property type="match status" value="1"/>
</dbReference>
<reference evidence="3" key="1">
    <citation type="submission" date="2022-10" db="EMBL/GenBank/DDBJ databases">
        <title>The complete genomes of actinobacterial strains from the NBC collection.</title>
        <authorList>
            <person name="Joergensen T.S."/>
            <person name="Alvarez Arevalo M."/>
            <person name="Sterndorff E.B."/>
            <person name="Faurdal D."/>
            <person name="Vuksanovic O."/>
            <person name="Mourched A.-S."/>
            <person name="Charusanti P."/>
            <person name="Shaw S."/>
            <person name="Blin K."/>
            <person name="Weber T."/>
        </authorList>
    </citation>
    <scope>NUCLEOTIDE SEQUENCE</scope>
    <source>
        <strain evidence="3">NBC 00180</strain>
    </source>
</reference>
<feature type="region of interest" description="Disordered" evidence="1">
    <location>
        <begin position="315"/>
        <end position="414"/>
    </location>
</feature>
<dbReference type="InterPro" id="IPR023393">
    <property type="entry name" value="START-like_dom_sf"/>
</dbReference>
<gene>
    <name evidence="3" type="ORF">OG477_25780</name>
</gene>
<name>A0AAU1I2V1_9ACTN</name>
<feature type="compositionally biased region" description="Acidic residues" evidence="1">
    <location>
        <begin position="321"/>
        <end position="403"/>
    </location>
</feature>
<dbReference type="InterPro" id="IPR005031">
    <property type="entry name" value="COQ10_START"/>
</dbReference>
<dbReference type="EMBL" id="CP108140">
    <property type="protein sequence ID" value="WTP88550.1"/>
    <property type="molecule type" value="Genomic_DNA"/>
</dbReference>
<dbReference type="AlphaFoldDB" id="A0AAU1I2V1"/>
<proteinExistence type="predicted"/>
<dbReference type="CDD" id="cd07817">
    <property type="entry name" value="SRPBCC_8"/>
    <property type="match status" value="1"/>
</dbReference>
<protein>
    <submittedName>
        <fullName evidence="3">SRPBCC family protein</fullName>
    </submittedName>
</protein>
<dbReference type="PANTHER" id="PTHR33824:SF7">
    <property type="entry name" value="POLYKETIDE CYCLASE_DEHYDRASE AND LIPID TRANSPORT SUPERFAMILY PROTEIN"/>
    <property type="match status" value="1"/>
</dbReference>
<feature type="region of interest" description="Disordered" evidence="1">
    <location>
        <begin position="96"/>
        <end position="171"/>
    </location>
</feature>
<evidence type="ECO:0000313" key="3">
    <source>
        <dbReference type="EMBL" id="WTP88550.1"/>
    </source>
</evidence>
<dbReference type="PANTHER" id="PTHR33824">
    <property type="entry name" value="POLYKETIDE CYCLASE/DEHYDRASE AND LIPID TRANSPORT SUPERFAMILY PROTEIN"/>
    <property type="match status" value="1"/>
</dbReference>
<evidence type="ECO:0000259" key="2">
    <source>
        <dbReference type="Pfam" id="PF03364"/>
    </source>
</evidence>
<dbReference type="SUPFAM" id="SSF55961">
    <property type="entry name" value="Bet v1-like"/>
    <property type="match status" value="1"/>
</dbReference>
<feature type="compositionally biased region" description="Basic and acidic residues" evidence="1">
    <location>
        <begin position="98"/>
        <end position="110"/>
    </location>
</feature>
<feature type="domain" description="Coenzyme Q-binding protein COQ10 START" evidence="2">
    <location>
        <begin position="177"/>
        <end position="287"/>
    </location>
</feature>
<sequence>MAEDEATGRGSRGTGTKSKADEQVSGTQRLKEELEHYVEARLQVLLEGVGDRLGAGARRLGEAHVSPRGLTHAVARGGKKLGAHLPSGVGALTSTASHAKETASHAKDTVVGKAKQATGQGSGQSDDTDTGPGDDADTDSGDDADADTDTDSGDDKGKRSDPQSMGKGITVIEDIDVGVPVREAYGQWTQFQEFDRFAKGVVSVEQEDDTTTKWHLKVGKSKRQLRGMITEQVPDERIAWTSSGERGTTQGVVTFHPITENLTKVLLVLRYFPQGPVEKVGSWVRSQGRRARLDLKLYRTFVMMRGEATGGWRGEIREGEVVSEPEDAEEDRADQEEPEDEYDEEEDEDQELDEDEGPEDRYEDEEPAEDERGEDAEDDWEEDEEEDEDREPDDRNDDTDDTDEQPRPKRRRRV</sequence>
<accession>A0AAU1I2V1</accession>
<organism evidence="3">
    <name type="scientific">Streptomyces sp. NBC_00180</name>
    <dbReference type="NCBI Taxonomy" id="2903632"/>
    <lineage>
        <taxon>Bacteria</taxon>
        <taxon>Bacillati</taxon>
        <taxon>Actinomycetota</taxon>
        <taxon>Actinomycetes</taxon>
        <taxon>Kitasatosporales</taxon>
        <taxon>Streptomycetaceae</taxon>
        <taxon>Streptomyces</taxon>
    </lineage>
</organism>
<feature type="compositionally biased region" description="Acidic residues" evidence="1">
    <location>
        <begin position="126"/>
        <end position="152"/>
    </location>
</feature>
<dbReference type="Gene3D" id="3.30.530.20">
    <property type="match status" value="1"/>
</dbReference>
<feature type="region of interest" description="Disordered" evidence="1">
    <location>
        <begin position="1"/>
        <end position="28"/>
    </location>
</feature>